<sequence length="190" mass="20339">MLVRLLAVIAAVLLLSTPAVHPIDARADVEQAKATGGLVALYPRDADARVLAVPGGALPGELHITLVNLGQDVRGMSDVELRHRLDAVAAGHPGPVEAQVFGHALLNPHDPERRPSTVYIVGDSADLVSVRQEILSFSQELFEPLPQAEPWLAHITAGYSALESELTYTGPVAFDRIGLTWAGSSTYWQL</sequence>
<name>A0A318HLL1_9MYCO</name>
<gene>
    <name evidence="2" type="ORF">C8E89_11165</name>
</gene>
<keyword evidence="1" id="KW-0732">Signal</keyword>
<proteinExistence type="predicted"/>
<evidence type="ECO:0000313" key="3">
    <source>
        <dbReference type="Proteomes" id="UP000247781"/>
    </source>
</evidence>
<evidence type="ECO:0000313" key="2">
    <source>
        <dbReference type="EMBL" id="PXX07281.1"/>
    </source>
</evidence>
<organism evidence="2 3">
    <name type="scientific">Mycolicibacterium moriokaense</name>
    <dbReference type="NCBI Taxonomy" id="39691"/>
    <lineage>
        <taxon>Bacteria</taxon>
        <taxon>Bacillati</taxon>
        <taxon>Actinomycetota</taxon>
        <taxon>Actinomycetes</taxon>
        <taxon>Mycobacteriales</taxon>
        <taxon>Mycobacteriaceae</taxon>
        <taxon>Mycolicibacterium</taxon>
    </lineage>
</organism>
<evidence type="ECO:0008006" key="4">
    <source>
        <dbReference type="Google" id="ProtNLM"/>
    </source>
</evidence>
<dbReference type="Proteomes" id="UP000247781">
    <property type="component" value="Unassembled WGS sequence"/>
</dbReference>
<reference evidence="3" key="1">
    <citation type="submission" date="2018-05" db="EMBL/GenBank/DDBJ databases">
        <authorList>
            <person name="Deangelis K."/>
            <person name="Huntemann M."/>
            <person name="Clum A."/>
            <person name="Pillay M."/>
            <person name="Palaniappan K."/>
            <person name="Varghese N."/>
            <person name="Mikhailova N."/>
            <person name="Stamatis D."/>
            <person name="Reddy T."/>
            <person name="Daum C."/>
            <person name="Shapiro N."/>
            <person name="Ivanova N."/>
            <person name="Kyrpides N."/>
            <person name="Woyke T."/>
        </authorList>
    </citation>
    <scope>NUCLEOTIDE SEQUENCE [LARGE SCALE GENOMIC DNA]</scope>
    <source>
        <strain evidence="3">GAS496</strain>
    </source>
</reference>
<feature type="signal peptide" evidence="1">
    <location>
        <begin position="1"/>
        <end position="21"/>
    </location>
</feature>
<dbReference type="EMBL" id="QJJU01000011">
    <property type="protein sequence ID" value="PXX07281.1"/>
    <property type="molecule type" value="Genomic_DNA"/>
</dbReference>
<comment type="caution">
    <text evidence="2">The sequence shown here is derived from an EMBL/GenBank/DDBJ whole genome shotgun (WGS) entry which is preliminary data.</text>
</comment>
<protein>
    <recommendedName>
        <fullName evidence="4">2'-5' RNA ligase family protein</fullName>
    </recommendedName>
</protein>
<dbReference type="RefSeq" id="WP_110317365.1">
    <property type="nucleotide sequence ID" value="NZ_QJJU01000011.1"/>
</dbReference>
<reference evidence="2 3" key="2">
    <citation type="submission" date="2018-06" db="EMBL/GenBank/DDBJ databases">
        <title>Sequencing of bacterial isolates from soil warming experiment in Harvard Forest, Massachusetts, USA.</title>
        <authorList>
            <person name="Deangelis K.PhD."/>
        </authorList>
    </citation>
    <scope>NUCLEOTIDE SEQUENCE [LARGE SCALE GENOMIC DNA]</scope>
    <source>
        <strain evidence="2 3">GAS496</strain>
    </source>
</reference>
<accession>A0A318HLL1</accession>
<evidence type="ECO:0000256" key="1">
    <source>
        <dbReference type="SAM" id="SignalP"/>
    </source>
</evidence>
<keyword evidence="3" id="KW-1185">Reference proteome</keyword>
<dbReference type="AlphaFoldDB" id="A0A318HLL1"/>
<feature type="chain" id="PRO_5038720600" description="2'-5' RNA ligase family protein" evidence="1">
    <location>
        <begin position="22"/>
        <end position="190"/>
    </location>
</feature>
<dbReference type="OrthoDB" id="3311507at2"/>